<evidence type="ECO:0000256" key="7">
    <source>
        <dbReference type="ARBA" id="ARBA00023004"/>
    </source>
</evidence>
<protein>
    <recommendedName>
        <fullName evidence="13">Cytochrome P450</fullName>
    </recommendedName>
</protein>
<keyword evidence="6 10" id="KW-0560">Oxidoreductase</keyword>
<keyword evidence="8 10" id="KW-0503">Monooxygenase</keyword>
<dbReference type="OrthoDB" id="1470350at2759"/>
<evidence type="ECO:0000256" key="4">
    <source>
        <dbReference type="ARBA" id="ARBA00022617"/>
    </source>
</evidence>
<evidence type="ECO:0000256" key="3">
    <source>
        <dbReference type="ARBA" id="ARBA00010617"/>
    </source>
</evidence>
<dbReference type="InterPro" id="IPR050121">
    <property type="entry name" value="Cytochrome_P450_monoxygenase"/>
</dbReference>
<sequence>MWSTVSLAVATVFLSSLALNYHARLKAVGHLPGFRAAFGSFSLFGAILPTSWFNPGLNWQWLWRKSVYRYYGSRTISSVPFLSGEPLIITGSHEVAEHVLSAPSGYWKAPDSTAALMLWGDNVISSNYDAYKRHRRIVGPAFTGTTYALVARETVKLYHEMVEGEKWDQLTEVCVPAINIFMAKFALGIITRCGFGLPFPWMRDETHEMSFGEALAIVSERNIVRLATPRWAYKLPIQKLREVEEAYLRLSNFMNEFARARKDELSSTTEEVHLREHDLFTRLVMASQAEGRKGLDDSELIGDIFAFMFAGHETTAHVMSATVALLALHEDEQLKVLEQIRELLPGNRDPAFEDFEKLDKVMACFEEAARMFPAGSIVTRDTTQTITLKLSAQNGDRTLVLPPGVRIMIDMVGVHYDPAIFPDPEQFKPSRWYGIPESDLTFFGWGPRACLGRKFAMMEAICLLTMLVRDWNLSPLLEAGDTKDKWRERVLQGSLVGLGFGIRSAPIRLTRR</sequence>
<comment type="similarity">
    <text evidence="3 10">Belongs to the cytochrome P450 family.</text>
</comment>
<dbReference type="PANTHER" id="PTHR24305:SF166">
    <property type="entry name" value="CYTOCHROME P450 12A4, MITOCHONDRIAL-RELATED"/>
    <property type="match status" value="1"/>
</dbReference>
<keyword evidence="4 9" id="KW-0349">Heme</keyword>
<dbReference type="STRING" id="599839.J4I867"/>
<name>J4I867_9APHY</name>
<dbReference type="PRINTS" id="PR00463">
    <property type="entry name" value="EP450I"/>
</dbReference>
<dbReference type="InterPro" id="IPR002401">
    <property type="entry name" value="Cyt_P450_E_grp-I"/>
</dbReference>
<evidence type="ECO:0000313" key="11">
    <source>
        <dbReference type="EMBL" id="CCL98881.1"/>
    </source>
</evidence>
<dbReference type="HOGENOM" id="CLU_001570_25_0_1"/>
<dbReference type="GeneID" id="24093792"/>
<dbReference type="Proteomes" id="UP000006352">
    <property type="component" value="Unassembled WGS sequence"/>
</dbReference>
<dbReference type="GO" id="GO:0005506">
    <property type="term" value="F:iron ion binding"/>
    <property type="evidence" value="ECO:0007669"/>
    <property type="project" value="InterPro"/>
</dbReference>
<feature type="binding site" description="axial binding residue" evidence="9">
    <location>
        <position position="450"/>
    </location>
    <ligand>
        <name>heme</name>
        <dbReference type="ChEBI" id="CHEBI:30413"/>
    </ligand>
    <ligandPart>
        <name>Fe</name>
        <dbReference type="ChEBI" id="CHEBI:18248"/>
    </ligandPart>
</feature>
<dbReference type="PRINTS" id="PR00385">
    <property type="entry name" value="P450"/>
</dbReference>
<keyword evidence="7 9" id="KW-0408">Iron</keyword>
<dbReference type="InterPro" id="IPR036396">
    <property type="entry name" value="Cyt_P450_sf"/>
</dbReference>
<comment type="cofactor">
    <cofactor evidence="1 9">
        <name>heme</name>
        <dbReference type="ChEBI" id="CHEBI:30413"/>
    </cofactor>
</comment>
<dbReference type="InParanoid" id="J4I867"/>
<evidence type="ECO:0000313" key="12">
    <source>
        <dbReference type="Proteomes" id="UP000006352"/>
    </source>
</evidence>
<dbReference type="Gene3D" id="1.10.630.10">
    <property type="entry name" value="Cytochrome P450"/>
    <property type="match status" value="1"/>
</dbReference>
<dbReference type="PANTHER" id="PTHR24305">
    <property type="entry name" value="CYTOCHROME P450"/>
    <property type="match status" value="1"/>
</dbReference>
<evidence type="ECO:0000256" key="1">
    <source>
        <dbReference type="ARBA" id="ARBA00001971"/>
    </source>
</evidence>
<gene>
    <name evidence="11" type="ORF">FIBRA_00888</name>
</gene>
<evidence type="ECO:0000256" key="9">
    <source>
        <dbReference type="PIRSR" id="PIRSR602401-1"/>
    </source>
</evidence>
<evidence type="ECO:0000256" key="8">
    <source>
        <dbReference type="ARBA" id="ARBA00023033"/>
    </source>
</evidence>
<dbReference type="GO" id="GO:0016705">
    <property type="term" value="F:oxidoreductase activity, acting on paired donors, with incorporation or reduction of molecular oxygen"/>
    <property type="evidence" value="ECO:0007669"/>
    <property type="project" value="InterPro"/>
</dbReference>
<dbReference type="RefSeq" id="XP_012178164.1">
    <property type="nucleotide sequence ID" value="XM_012322774.1"/>
</dbReference>
<comment type="pathway">
    <text evidence="2">Secondary metabolite biosynthesis.</text>
</comment>
<evidence type="ECO:0000256" key="2">
    <source>
        <dbReference type="ARBA" id="ARBA00005179"/>
    </source>
</evidence>
<organism evidence="11 12">
    <name type="scientific">Fibroporia radiculosa</name>
    <dbReference type="NCBI Taxonomy" id="599839"/>
    <lineage>
        <taxon>Eukaryota</taxon>
        <taxon>Fungi</taxon>
        <taxon>Dikarya</taxon>
        <taxon>Basidiomycota</taxon>
        <taxon>Agaricomycotina</taxon>
        <taxon>Agaricomycetes</taxon>
        <taxon>Polyporales</taxon>
        <taxon>Fibroporiaceae</taxon>
        <taxon>Fibroporia</taxon>
    </lineage>
</organism>
<evidence type="ECO:0000256" key="5">
    <source>
        <dbReference type="ARBA" id="ARBA00022723"/>
    </source>
</evidence>
<dbReference type="EMBL" id="HE796904">
    <property type="protein sequence ID" value="CCL98881.1"/>
    <property type="molecule type" value="Genomic_DNA"/>
</dbReference>
<dbReference type="AlphaFoldDB" id="J4I867"/>
<evidence type="ECO:0000256" key="6">
    <source>
        <dbReference type="ARBA" id="ARBA00023002"/>
    </source>
</evidence>
<dbReference type="PROSITE" id="PS00086">
    <property type="entry name" value="CYTOCHROME_P450"/>
    <property type="match status" value="1"/>
</dbReference>
<dbReference type="Pfam" id="PF00067">
    <property type="entry name" value="p450"/>
    <property type="match status" value="1"/>
</dbReference>
<keyword evidence="12" id="KW-1185">Reference proteome</keyword>
<accession>J4I867</accession>
<dbReference type="InterPro" id="IPR001128">
    <property type="entry name" value="Cyt_P450"/>
</dbReference>
<evidence type="ECO:0008006" key="13">
    <source>
        <dbReference type="Google" id="ProtNLM"/>
    </source>
</evidence>
<dbReference type="GO" id="GO:0004497">
    <property type="term" value="F:monooxygenase activity"/>
    <property type="evidence" value="ECO:0007669"/>
    <property type="project" value="UniProtKB-KW"/>
</dbReference>
<reference evidence="11 12" key="1">
    <citation type="journal article" date="2012" name="Appl. Environ. Microbiol.">
        <title>Short-read sequencing for genomic analysis of the brown rot fungus Fibroporia radiculosa.</title>
        <authorList>
            <person name="Tang J.D."/>
            <person name="Perkins A.D."/>
            <person name="Sonstegard T.S."/>
            <person name="Schroeder S.G."/>
            <person name="Burgess S.C."/>
            <person name="Diehl S.V."/>
        </authorList>
    </citation>
    <scope>NUCLEOTIDE SEQUENCE [LARGE SCALE GENOMIC DNA]</scope>
    <source>
        <strain evidence="11 12">TFFH 294</strain>
    </source>
</reference>
<keyword evidence="5 9" id="KW-0479">Metal-binding</keyword>
<evidence type="ECO:0000256" key="10">
    <source>
        <dbReference type="RuleBase" id="RU000461"/>
    </source>
</evidence>
<proteinExistence type="inferred from homology"/>
<dbReference type="InterPro" id="IPR017972">
    <property type="entry name" value="Cyt_P450_CS"/>
</dbReference>
<dbReference type="SUPFAM" id="SSF48264">
    <property type="entry name" value="Cytochrome P450"/>
    <property type="match status" value="1"/>
</dbReference>
<dbReference type="GO" id="GO:0020037">
    <property type="term" value="F:heme binding"/>
    <property type="evidence" value="ECO:0007669"/>
    <property type="project" value="InterPro"/>
</dbReference>